<accession>A0ABT6MG59</accession>
<evidence type="ECO:0000313" key="2">
    <source>
        <dbReference type="Proteomes" id="UP001160334"/>
    </source>
</evidence>
<sequence>MSAQEIDVFPSCRCGDGTHRTTDELVRCVSFQKLEWIRDDRRELEWAEMASYGVRWCWPPRRRGGFSLYATEGRARKASKQGWHLCPAKGECTQDHVVFVVPDGRLAGGPGRAA</sequence>
<proteinExistence type="predicted"/>
<organism evidence="1 2">
    <name type="scientific">Prescottella agglutinans</name>
    <dbReference type="NCBI Taxonomy" id="1644129"/>
    <lineage>
        <taxon>Bacteria</taxon>
        <taxon>Bacillati</taxon>
        <taxon>Actinomycetota</taxon>
        <taxon>Actinomycetes</taxon>
        <taxon>Mycobacteriales</taxon>
        <taxon>Nocardiaceae</taxon>
        <taxon>Prescottella</taxon>
    </lineage>
</organism>
<dbReference type="Proteomes" id="UP001160334">
    <property type="component" value="Unassembled WGS sequence"/>
</dbReference>
<reference evidence="1 2" key="1">
    <citation type="submission" date="2023-04" db="EMBL/GenBank/DDBJ databases">
        <title>Forest soil microbial communities from Buena Vista Peninsula, Colon Province, Panama.</title>
        <authorList>
            <person name="Bouskill N."/>
        </authorList>
    </citation>
    <scope>NUCLEOTIDE SEQUENCE [LARGE SCALE GENOMIC DNA]</scope>
    <source>
        <strain evidence="1 2">CFH S0262</strain>
    </source>
</reference>
<keyword evidence="2" id="KW-1185">Reference proteome</keyword>
<evidence type="ECO:0000313" key="1">
    <source>
        <dbReference type="EMBL" id="MDH6283210.1"/>
    </source>
</evidence>
<protein>
    <submittedName>
        <fullName evidence="1">Uncharacterized protein</fullName>
    </submittedName>
</protein>
<comment type="caution">
    <text evidence="1">The sequence shown here is derived from an EMBL/GenBank/DDBJ whole genome shotgun (WGS) entry which is preliminary data.</text>
</comment>
<gene>
    <name evidence="1" type="ORF">M2280_004453</name>
</gene>
<name>A0ABT6MG59_9NOCA</name>
<dbReference type="RefSeq" id="WP_280762485.1">
    <property type="nucleotide sequence ID" value="NZ_JARXVC010000013.1"/>
</dbReference>
<dbReference type="EMBL" id="JARXVC010000013">
    <property type="protein sequence ID" value="MDH6283210.1"/>
    <property type="molecule type" value="Genomic_DNA"/>
</dbReference>